<dbReference type="EMBL" id="VFOZ01000001">
    <property type="protein sequence ID" value="TQL96010.1"/>
    <property type="molecule type" value="Genomic_DNA"/>
</dbReference>
<evidence type="ECO:0000313" key="3">
    <source>
        <dbReference type="Proteomes" id="UP000316096"/>
    </source>
</evidence>
<organism evidence="2 3">
    <name type="scientific">Actinoallomurus bryophytorum</name>
    <dbReference type="NCBI Taxonomy" id="1490222"/>
    <lineage>
        <taxon>Bacteria</taxon>
        <taxon>Bacillati</taxon>
        <taxon>Actinomycetota</taxon>
        <taxon>Actinomycetes</taxon>
        <taxon>Streptosporangiales</taxon>
        <taxon>Thermomonosporaceae</taxon>
        <taxon>Actinoallomurus</taxon>
    </lineage>
</organism>
<sequence length="598" mass="66575">MVPPEPDEPGPTGSPSGTEPKYPRPKILVIDAPEVTPALQGRGYAAKSGSFGQPLAVPKEATYLPLYSSWDLPDYTEQGIIVADLARPALKPTDEPFELPVPGVRSMWASAGSGVIDPRPGAMLYVRDAMDRIHQHGGVFIIFAAPYFNPRYVINERDLYGHLYDYASKSVNTDNWSLLSDLRWLSVSNDIGREMDVADNGVARELAIEGYFSDGEFNCVIKPSASITNRWATLATSKYGDPVAGVIGPDPEEERQGWIFIFPKIKRRADLVTELVDRVLPALTPRLFPHAEGTRWTRRPEYDLLRVSALKDEIAKIEETTRTRVRELEEQIEAERSQYGFMHDLITASGDDLVQAVIQALRTMGFKDVRDVDADAQTAGEVGPLREDVRIMDAAVPVLVEVKGITGTPKEANTLQVAKYLAPRMREWGRTDIRGLAIVNHQRHLPALDREHQNVFQADVLTNAEQQGFAVLTTWDLFRLVRGFLAHGWRHEEVADLFVTPGRLRPTPSHYQLIGTVDGYWPKVSALGLRLESGVLRVGDRVAYELPVDFIEESVTSLRLDDQAIEEATAGDYPGLMTTLSKQQARDGVRVYRVGARA</sequence>
<comment type="caution">
    <text evidence="2">The sequence shown here is derived from an EMBL/GenBank/DDBJ whole genome shotgun (WGS) entry which is preliminary data.</text>
</comment>
<accession>A0A543CG90</accession>
<gene>
    <name evidence="2" type="ORF">FB559_1527</name>
</gene>
<reference evidence="2 3" key="1">
    <citation type="submission" date="2019-06" db="EMBL/GenBank/DDBJ databases">
        <title>Sequencing the genomes of 1000 actinobacteria strains.</title>
        <authorList>
            <person name="Klenk H.-P."/>
        </authorList>
    </citation>
    <scope>NUCLEOTIDE SEQUENCE [LARGE SCALE GENOMIC DNA]</scope>
    <source>
        <strain evidence="2 3">DSM 102200</strain>
    </source>
</reference>
<proteinExistence type="predicted"/>
<feature type="compositionally biased region" description="Low complexity" evidence="1">
    <location>
        <begin position="10"/>
        <end position="20"/>
    </location>
</feature>
<evidence type="ECO:0000256" key="1">
    <source>
        <dbReference type="SAM" id="MobiDB-lite"/>
    </source>
</evidence>
<feature type="region of interest" description="Disordered" evidence="1">
    <location>
        <begin position="1"/>
        <end position="25"/>
    </location>
</feature>
<dbReference type="AlphaFoldDB" id="A0A543CG90"/>
<keyword evidence="3" id="KW-1185">Reference proteome</keyword>
<protein>
    <submittedName>
        <fullName evidence="2">Uncharacterized protein</fullName>
    </submittedName>
</protein>
<evidence type="ECO:0000313" key="2">
    <source>
        <dbReference type="EMBL" id="TQL96010.1"/>
    </source>
</evidence>
<name>A0A543CG90_9ACTN</name>
<dbReference type="Proteomes" id="UP000316096">
    <property type="component" value="Unassembled WGS sequence"/>
</dbReference>